<organism evidence="8 9">
    <name type="scientific">Natranaeroarchaeum sulfidigenes</name>
    <dbReference type="NCBI Taxonomy" id="2784880"/>
    <lineage>
        <taxon>Archaea</taxon>
        <taxon>Methanobacteriati</taxon>
        <taxon>Methanobacteriota</taxon>
        <taxon>Stenosarchaea group</taxon>
        <taxon>Halobacteria</taxon>
        <taxon>Halobacteriales</taxon>
        <taxon>Natronoarchaeaceae</taxon>
        <taxon>Natranaeroarchaeum</taxon>
    </lineage>
</organism>
<dbReference type="AlphaFoldDB" id="A0A897MX41"/>
<evidence type="ECO:0000256" key="3">
    <source>
        <dbReference type="ARBA" id="ARBA00022603"/>
    </source>
</evidence>
<dbReference type="GO" id="GO:0008276">
    <property type="term" value="F:protein methyltransferase activity"/>
    <property type="evidence" value="ECO:0007669"/>
    <property type="project" value="InterPro"/>
</dbReference>
<dbReference type="Proteomes" id="UP000663586">
    <property type="component" value="Chromosome"/>
</dbReference>
<accession>A0A897MX41</accession>
<evidence type="ECO:0000256" key="5">
    <source>
        <dbReference type="ARBA" id="ARBA00022691"/>
    </source>
</evidence>
<keyword evidence="4" id="KW-0808">Transferase</keyword>
<dbReference type="InterPro" id="IPR014777">
    <property type="entry name" value="4pyrrole_Mease_sub1"/>
</dbReference>
<dbReference type="SUPFAM" id="SSF53790">
    <property type="entry name" value="Tetrapyrrole methylase"/>
    <property type="match status" value="1"/>
</dbReference>
<feature type="domain" description="Tetrapyrrole methylase" evidence="7">
    <location>
        <begin position="14"/>
        <end position="218"/>
    </location>
</feature>
<keyword evidence="2" id="KW-0169">Cobalamin biosynthesis</keyword>
<protein>
    <submittedName>
        <fullName evidence="8">Precorrin-6B methylase 1</fullName>
    </submittedName>
</protein>
<dbReference type="PANTHER" id="PTHR43182">
    <property type="entry name" value="COBALT-PRECORRIN-6B C(15)-METHYLTRANSFERASE (DECARBOXYLATING)"/>
    <property type="match status" value="1"/>
</dbReference>
<keyword evidence="9" id="KW-1185">Reference proteome</keyword>
<dbReference type="GeneID" id="70685658"/>
<evidence type="ECO:0000256" key="1">
    <source>
        <dbReference type="ARBA" id="ARBA00004953"/>
    </source>
</evidence>
<dbReference type="GO" id="GO:0009236">
    <property type="term" value="P:cobalamin biosynthetic process"/>
    <property type="evidence" value="ECO:0007669"/>
    <property type="project" value="UniProtKB-UniPathway"/>
</dbReference>
<evidence type="ECO:0000313" key="9">
    <source>
        <dbReference type="Proteomes" id="UP000663586"/>
    </source>
</evidence>
<gene>
    <name evidence="8" type="primary">cobL3</name>
    <name evidence="8" type="ORF">AArcS_2282</name>
</gene>
<dbReference type="EMBL" id="CP064786">
    <property type="protein sequence ID" value="QSG03479.1"/>
    <property type="molecule type" value="Genomic_DNA"/>
</dbReference>
<dbReference type="InterPro" id="IPR035996">
    <property type="entry name" value="4pyrrol_Methylase_sf"/>
</dbReference>
<evidence type="ECO:0000313" key="8">
    <source>
        <dbReference type="EMBL" id="QSG03479.1"/>
    </source>
</evidence>
<evidence type="ECO:0000259" key="7">
    <source>
        <dbReference type="Pfam" id="PF00590"/>
    </source>
</evidence>
<sequence>MTSDSGVGGAAGSVTAVGIGPGNPAYVTGNVRDELARADVVVGFETVVGYVDQFVGGDILTCGYDDEEATLERFGERVAAGEHGVAALMGDPNVSGHQFLDSVREAVPGTVTVRPGISSIQVAASRAVVPFEETTFVTLHRRGPLDDELDRIARAAGDRHLLVLPRPYDWMPEDIAAFLFDTAESTDRTNRSELRATVYEHLTHDEERSTETTLGTLAAGSGGNGPEDSAFSDLSVVLVRGDQV</sequence>
<dbReference type="RefSeq" id="WP_238477528.1">
    <property type="nucleotide sequence ID" value="NZ_CP064786.1"/>
</dbReference>
<feature type="region of interest" description="Disordered" evidence="6">
    <location>
        <begin position="204"/>
        <end position="230"/>
    </location>
</feature>
<dbReference type="InterPro" id="IPR000878">
    <property type="entry name" value="4pyrrol_Mease"/>
</dbReference>
<keyword evidence="5" id="KW-0949">S-adenosyl-L-methionine</keyword>
<dbReference type="InterPro" id="IPR050714">
    <property type="entry name" value="Cobalamin_biosynth_MTase"/>
</dbReference>
<dbReference type="CDD" id="cd11644">
    <property type="entry name" value="Precorrin-6Y-MT"/>
    <property type="match status" value="1"/>
</dbReference>
<dbReference type="Pfam" id="PF00590">
    <property type="entry name" value="TP_methylase"/>
    <property type="match status" value="1"/>
</dbReference>
<evidence type="ECO:0000256" key="2">
    <source>
        <dbReference type="ARBA" id="ARBA00022573"/>
    </source>
</evidence>
<dbReference type="InterPro" id="IPR012818">
    <property type="entry name" value="CbiE"/>
</dbReference>
<evidence type="ECO:0000256" key="4">
    <source>
        <dbReference type="ARBA" id="ARBA00022679"/>
    </source>
</evidence>
<dbReference type="GO" id="GO:0032259">
    <property type="term" value="P:methylation"/>
    <property type="evidence" value="ECO:0007669"/>
    <property type="project" value="UniProtKB-KW"/>
</dbReference>
<dbReference type="KEGG" id="hara:AArcS_2282"/>
<evidence type="ECO:0000256" key="6">
    <source>
        <dbReference type="SAM" id="MobiDB-lite"/>
    </source>
</evidence>
<keyword evidence="3 8" id="KW-0489">Methyltransferase</keyword>
<reference evidence="8" key="1">
    <citation type="submission" date="2020-11" db="EMBL/GenBank/DDBJ databases">
        <title>Carbohydrate-dependent, anaerobic sulfur respiration: A novel catabolism in halophilic archaea.</title>
        <authorList>
            <person name="Sorokin D.Y."/>
            <person name="Messina E."/>
            <person name="Smedile F."/>
            <person name="La Cono V."/>
            <person name="Hallsworth J.E."/>
            <person name="Yakimov M.M."/>
        </authorList>
    </citation>
    <scope>NUCLEOTIDE SEQUENCE</scope>
    <source>
        <strain evidence="8">AArc-S</strain>
    </source>
</reference>
<dbReference type="PANTHER" id="PTHR43182:SF1">
    <property type="entry name" value="COBALT-PRECORRIN-7 C(5)-METHYLTRANSFERASE"/>
    <property type="match status" value="1"/>
</dbReference>
<name>A0A897MX41_9EURY</name>
<dbReference type="Gene3D" id="3.40.1010.10">
    <property type="entry name" value="Cobalt-precorrin-4 Transmethylase, Domain 1"/>
    <property type="match status" value="1"/>
</dbReference>
<dbReference type="UniPathway" id="UPA00148"/>
<comment type="pathway">
    <text evidence="1">Cofactor biosynthesis; adenosylcobalamin biosynthesis.</text>
</comment>
<proteinExistence type="predicted"/>